<organism evidence="2">
    <name type="scientific">marine sediment metagenome</name>
    <dbReference type="NCBI Taxonomy" id="412755"/>
    <lineage>
        <taxon>unclassified sequences</taxon>
        <taxon>metagenomes</taxon>
        <taxon>ecological metagenomes</taxon>
    </lineage>
</organism>
<sequence>GVDFILHAGDIYTSSVLDDLESIAPVFAAKGDDDCGALLIDSRVRYKHVIKVGRKTLWLIHMLPSFYTSTLTQEEEEETPDIIIFGHQHAARVKHYNEVLFVNPGSPTCPNYCLGLGTVAILDINSGEAQAHIVPLS</sequence>
<dbReference type="Pfam" id="PF12850">
    <property type="entry name" value="Metallophos_2"/>
    <property type="match status" value="1"/>
</dbReference>
<dbReference type="PANTHER" id="PTHR11124">
    <property type="entry name" value="VACUOLAR SORTING PROTEIN VPS29"/>
    <property type="match status" value="1"/>
</dbReference>
<dbReference type="InterPro" id="IPR029052">
    <property type="entry name" value="Metallo-depent_PP-like"/>
</dbReference>
<feature type="domain" description="Calcineurin-like phosphoesterase" evidence="1">
    <location>
        <begin position="2"/>
        <end position="126"/>
    </location>
</feature>
<name>X1LC98_9ZZZZ</name>
<dbReference type="NCBIfam" id="TIGR00040">
    <property type="entry name" value="yfcE"/>
    <property type="match status" value="1"/>
</dbReference>
<dbReference type="InterPro" id="IPR024654">
    <property type="entry name" value="Calcineurin-like_PHP_lpxH"/>
</dbReference>
<feature type="non-terminal residue" evidence="2">
    <location>
        <position position="1"/>
    </location>
</feature>
<accession>X1LC98</accession>
<reference evidence="2" key="1">
    <citation type="journal article" date="2014" name="Front. Microbiol.">
        <title>High frequency of phylogenetically diverse reductive dehalogenase-homologous genes in deep subseafloor sedimentary metagenomes.</title>
        <authorList>
            <person name="Kawai M."/>
            <person name="Futagami T."/>
            <person name="Toyoda A."/>
            <person name="Takaki Y."/>
            <person name="Nishi S."/>
            <person name="Hori S."/>
            <person name="Arai W."/>
            <person name="Tsubouchi T."/>
            <person name="Morono Y."/>
            <person name="Uchiyama I."/>
            <person name="Ito T."/>
            <person name="Fujiyama A."/>
            <person name="Inagaki F."/>
            <person name="Takami H."/>
        </authorList>
    </citation>
    <scope>NUCLEOTIDE SEQUENCE</scope>
    <source>
        <strain evidence="2">Expedition CK06-06</strain>
    </source>
</reference>
<dbReference type="AlphaFoldDB" id="X1LC98"/>
<gene>
    <name evidence="2" type="ORF">S06H3_09564</name>
</gene>
<dbReference type="Gene3D" id="3.60.21.10">
    <property type="match status" value="1"/>
</dbReference>
<evidence type="ECO:0000313" key="2">
    <source>
        <dbReference type="EMBL" id="GAI16733.1"/>
    </source>
</evidence>
<evidence type="ECO:0000259" key="1">
    <source>
        <dbReference type="Pfam" id="PF12850"/>
    </source>
</evidence>
<proteinExistence type="predicted"/>
<dbReference type="SUPFAM" id="SSF56300">
    <property type="entry name" value="Metallo-dependent phosphatases"/>
    <property type="match status" value="1"/>
</dbReference>
<dbReference type="InterPro" id="IPR000979">
    <property type="entry name" value="Phosphodiesterase_MJ0936/Vps29"/>
</dbReference>
<dbReference type="EMBL" id="BARV01004247">
    <property type="protein sequence ID" value="GAI16733.1"/>
    <property type="molecule type" value="Genomic_DNA"/>
</dbReference>
<protein>
    <recommendedName>
        <fullName evidence="1">Calcineurin-like phosphoesterase domain-containing protein</fullName>
    </recommendedName>
</protein>
<comment type="caution">
    <text evidence="2">The sequence shown here is derived from an EMBL/GenBank/DDBJ whole genome shotgun (WGS) entry which is preliminary data.</text>
</comment>